<feature type="domain" description="C2H2-type" evidence="4">
    <location>
        <begin position="435"/>
        <end position="457"/>
    </location>
</feature>
<organism evidence="5 6">
    <name type="scientific">Cucurbita argyrosperma subsp. sororia</name>
    <dbReference type="NCBI Taxonomy" id="37648"/>
    <lineage>
        <taxon>Eukaryota</taxon>
        <taxon>Viridiplantae</taxon>
        <taxon>Streptophyta</taxon>
        <taxon>Embryophyta</taxon>
        <taxon>Tracheophyta</taxon>
        <taxon>Spermatophyta</taxon>
        <taxon>Magnoliopsida</taxon>
        <taxon>eudicotyledons</taxon>
        <taxon>Gunneridae</taxon>
        <taxon>Pentapetalae</taxon>
        <taxon>rosids</taxon>
        <taxon>fabids</taxon>
        <taxon>Cucurbitales</taxon>
        <taxon>Cucurbitaceae</taxon>
        <taxon>Cucurbiteae</taxon>
        <taxon>Cucurbita</taxon>
    </lineage>
</organism>
<feature type="non-terminal residue" evidence="5">
    <location>
        <position position="1"/>
    </location>
</feature>
<dbReference type="GO" id="GO:0008270">
    <property type="term" value="F:zinc ion binding"/>
    <property type="evidence" value="ECO:0007669"/>
    <property type="project" value="UniProtKB-KW"/>
</dbReference>
<dbReference type="PANTHER" id="PTHR36390">
    <property type="entry name" value="MYOSIN HEAVY CHAIN-LIKE PROTEIN"/>
    <property type="match status" value="1"/>
</dbReference>
<feature type="region of interest" description="Disordered" evidence="3">
    <location>
        <begin position="202"/>
        <end position="228"/>
    </location>
</feature>
<dbReference type="SMART" id="SM00355">
    <property type="entry name" value="ZnF_C2H2"/>
    <property type="match status" value="4"/>
</dbReference>
<evidence type="ECO:0000256" key="2">
    <source>
        <dbReference type="SAM" id="Coils"/>
    </source>
</evidence>
<proteinExistence type="predicted"/>
<feature type="compositionally biased region" description="Polar residues" evidence="3">
    <location>
        <begin position="202"/>
        <end position="214"/>
    </location>
</feature>
<feature type="region of interest" description="Disordered" evidence="3">
    <location>
        <begin position="383"/>
        <end position="403"/>
    </location>
</feature>
<evidence type="ECO:0000256" key="1">
    <source>
        <dbReference type="PROSITE-ProRule" id="PRU00042"/>
    </source>
</evidence>
<protein>
    <submittedName>
        <fullName evidence="5">Zinc finger protein ZAT4</fullName>
    </submittedName>
</protein>
<feature type="coiled-coil region" evidence="2">
    <location>
        <begin position="584"/>
        <end position="653"/>
    </location>
</feature>
<accession>A0AAV6MQR1</accession>
<dbReference type="PROSITE" id="PS00028">
    <property type="entry name" value="ZINC_FINGER_C2H2_1"/>
    <property type="match status" value="4"/>
</dbReference>
<feature type="domain" description="C2H2-type" evidence="4">
    <location>
        <begin position="90"/>
        <end position="117"/>
    </location>
</feature>
<keyword evidence="2" id="KW-0175">Coiled coil</keyword>
<evidence type="ECO:0000313" key="6">
    <source>
        <dbReference type="Proteomes" id="UP000685013"/>
    </source>
</evidence>
<dbReference type="Pfam" id="PF13912">
    <property type="entry name" value="zf-C2H2_6"/>
    <property type="match status" value="4"/>
</dbReference>
<feature type="coiled-coil region" evidence="2">
    <location>
        <begin position="678"/>
        <end position="726"/>
    </location>
</feature>
<feature type="coiled-coil region" evidence="2">
    <location>
        <begin position="755"/>
        <end position="803"/>
    </location>
</feature>
<dbReference type="InterPro" id="IPR013087">
    <property type="entry name" value="Znf_C2H2_type"/>
</dbReference>
<feature type="domain" description="C2H2-type" evidence="4">
    <location>
        <begin position="354"/>
        <end position="381"/>
    </location>
</feature>
<feature type="region of interest" description="Disordered" evidence="3">
    <location>
        <begin position="322"/>
        <end position="347"/>
    </location>
</feature>
<dbReference type="PROSITE" id="PS50157">
    <property type="entry name" value="ZINC_FINGER_C2H2_2"/>
    <property type="match status" value="4"/>
</dbReference>
<sequence>MGADREFKHFCKLCNRSFPCGRSLGGHMRSHLFNSQAEAGENLKKINLKKAGRRNSDMDKFLGAGVSDGYSLRKNPKKTSRLAEFSAEDRFCRECGRSFQSWKALFGHMKCHSTETERVSSNLEFDSQSDNEIAAANRGKRSRRRQTRYMAAETSSSFSFANATAAAAAAAASSSVSDHNDQEQEEVALCLMMLSKDVGGFHSTTESSDNNTMPKQVPPLVPKTHSSKAVEPIPSICMGSEMVRLTELHSRKLELSDMESGYLKFEGSNTEFSDSAVKMNKNNEKSQHDDRFGSSSNNQTYFNQPQFISSKFNSDQRKFHELSNGELRSNSLRRSTPNELNSEAYESKGKRSKFQCSSCPKIFHSYQALGGHKASHKRTKGCLASKTENSENSNETEISNDPTFESKSTATVIEMENQQESDIHMGYEKKNRKHHQCSICFKIFSSGQALGGHKRSHLISGSESRNKLPQTTPIQKPKAVKRDFLDLNLPAPIDEEGSSHLGSLEPWWVGGSHSHEQALVDFGIEAITLLNESDGFCNNLLQCLLIVLHVQVLAPVHSSKSKDFVSPMLSRRSSSYSSSDLEELIEIETRCRQLKKEKDTLIDSRPQSFELIRRLELHVKSLSEAREEDRLCIENLEKRLTNCTQEIDYLQDQLCLRNTELNYLVDHIENLEFKLVHMERLQVKAGKLEEEVKRSNLESLFLMQKLDDKEKKLRESNSYIEKLEESISSMTLESQCEIEIMKLDMVAMEQRFLETKKVQEEALHLNDRMDRLIRQLQNAQKNIESLEKEKKELQRELDMSTRNASTFCRSVEELIENKERSQNTVCFSNVRDSKLTSLLETSCGELLGHLIPKLAVALFADANSEVKMNVMAKQIQDYELLVNQLKEELREEKLKAKEEAEDLAQEMAELRYQITGLLEEECKRRACIEQASLQRISQLEAQVLKERNRSFAVASSVATINNVGKLVVCLVIADARLMGAM</sequence>
<dbReference type="EMBL" id="JAGKQH010000013">
    <property type="protein sequence ID" value="KAG6584420.1"/>
    <property type="molecule type" value="Genomic_DNA"/>
</dbReference>
<keyword evidence="6" id="KW-1185">Reference proteome</keyword>
<evidence type="ECO:0000259" key="4">
    <source>
        <dbReference type="PROSITE" id="PS50157"/>
    </source>
</evidence>
<keyword evidence="1" id="KW-0479">Metal-binding</keyword>
<keyword evidence="1" id="KW-0862">Zinc</keyword>
<dbReference type="AlphaFoldDB" id="A0AAV6MQR1"/>
<name>A0AAV6MQR1_9ROSI</name>
<evidence type="ECO:0000256" key="3">
    <source>
        <dbReference type="SAM" id="MobiDB-lite"/>
    </source>
</evidence>
<feature type="compositionally biased region" description="Polar residues" evidence="3">
    <location>
        <begin position="326"/>
        <end position="341"/>
    </location>
</feature>
<keyword evidence="1" id="KW-0863">Zinc-finger</keyword>
<reference evidence="5 6" key="1">
    <citation type="journal article" date="2021" name="Hortic Res">
        <title>The domestication of Cucurbita argyrosperma as revealed by the genome of its wild relative.</title>
        <authorList>
            <person name="Barrera-Redondo J."/>
            <person name="Sanchez-de la Vega G."/>
            <person name="Aguirre-Liguori J.A."/>
            <person name="Castellanos-Morales G."/>
            <person name="Gutierrez-Guerrero Y.T."/>
            <person name="Aguirre-Dugua X."/>
            <person name="Aguirre-Planter E."/>
            <person name="Tenaillon M.I."/>
            <person name="Lira-Saade R."/>
            <person name="Eguiarte L.E."/>
        </authorList>
    </citation>
    <scope>NUCLEOTIDE SEQUENCE [LARGE SCALE GENOMIC DNA]</scope>
    <source>
        <strain evidence="5">JBR-2021</strain>
    </source>
</reference>
<feature type="coiled-coil region" evidence="2">
    <location>
        <begin position="868"/>
        <end position="920"/>
    </location>
</feature>
<dbReference type="Proteomes" id="UP000685013">
    <property type="component" value="Chromosome 13"/>
</dbReference>
<feature type="domain" description="C2H2-type" evidence="4">
    <location>
        <begin position="9"/>
        <end position="31"/>
    </location>
</feature>
<evidence type="ECO:0000313" key="5">
    <source>
        <dbReference type="EMBL" id="KAG6584420.1"/>
    </source>
</evidence>
<dbReference type="PANTHER" id="PTHR36390:SF1">
    <property type="entry name" value="MYOSIN HEAVY CHAIN-LIKE PROTEIN"/>
    <property type="match status" value="1"/>
</dbReference>
<feature type="compositionally biased region" description="Low complexity" evidence="3">
    <location>
        <begin position="385"/>
        <end position="400"/>
    </location>
</feature>
<gene>
    <name evidence="5" type="primary">ZAT4</name>
    <name evidence="5" type="ORF">SDJN03_20352</name>
</gene>
<comment type="caution">
    <text evidence="5">The sequence shown here is derived from an EMBL/GenBank/DDBJ whole genome shotgun (WGS) entry which is preliminary data.</text>
</comment>